<dbReference type="SUPFAM" id="SSF52499">
    <property type="entry name" value="Isochorismatase-like hydrolases"/>
    <property type="match status" value="1"/>
</dbReference>
<dbReference type="Proteomes" id="UP001172673">
    <property type="component" value="Unassembled WGS sequence"/>
</dbReference>
<sequence length="189" mass="20557">MSATALLVCDIQNGIIERLTNHDTKTYLQQVAKSIEGAREAGIKVFYVRVAFRPGHPEASPRNASVARAKSWGGFVEGDQSTQIHDAIAPSEEDIVVTKRRGSAFHATDLDLLLRSLRIDTLVICGLSTSGVVMSTVRQGSDMDYNFVVLEDLCLDPDQAMHDACLQVLAKQAQMVESADWLAGLGVQN</sequence>
<protein>
    <recommendedName>
        <fullName evidence="3">Isochorismatase-like domain-containing protein</fullName>
    </recommendedName>
</protein>
<organism evidence="4 5">
    <name type="scientific">Cladophialophora chaetospira</name>
    <dbReference type="NCBI Taxonomy" id="386627"/>
    <lineage>
        <taxon>Eukaryota</taxon>
        <taxon>Fungi</taxon>
        <taxon>Dikarya</taxon>
        <taxon>Ascomycota</taxon>
        <taxon>Pezizomycotina</taxon>
        <taxon>Eurotiomycetes</taxon>
        <taxon>Chaetothyriomycetidae</taxon>
        <taxon>Chaetothyriales</taxon>
        <taxon>Herpotrichiellaceae</taxon>
        <taxon>Cladophialophora</taxon>
    </lineage>
</organism>
<dbReference type="Gene3D" id="3.40.50.850">
    <property type="entry name" value="Isochorismatase-like"/>
    <property type="match status" value="1"/>
</dbReference>
<dbReference type="GO" id="GO:0016787">
    <property type="term" value="F:hydrolase activity"/>
    <property type="evidence" value="ECO:0007669"/>
    <property type="project" value="UniProtKB-KW"/>
</dbReference>
<proteinExistence type="inferred from homology"/>
<evidence type="ECO:0000313" key="5">
    <source>
        <dbReference type="Proteomes" id="UP001172673"/>
    </source>
</evidence>
<name>A0AA38X248_9EURO</name>
<evidence type="ECO:0000256" key="2">
    <source>
        <dbReference type="ARBA" id="ARBA00022801"/>
    </source>
</evidence>
<dbReference type="InterPro" id="IPR000868">
    <property type="entry name" value="Isochorismatase-like_dom"/>
</dbReference>
<dbReference type="EMBL" id="JAPDRK010000016">
    <property type="protein sequence ID" value="KAJ9605431.1"/>
    <property type="molecule type" value="Genomic_DNA"/>
</dbReference>
<dbReference type="Pfam" id="PF00857">
    <property type="entry name" value="Isochorismatase"/>
    <property type="match status" value="1"/>
</dbReference>
<accession>A0AA38X248</accession>
<feature type="domain" description="Isochorismatase-like" evidence="3">
    <location>
        <begin position="4"/>
        <end position="176"/>
    </location>
</feature>
<dbReference type="CDD" id="cd00431">
    <property type="entry name" value="cysteine_hydrolases"/>
    <property type="match status" value="1"/>
</dbReference>
<dbReference type="PANTHER" id="PTHR43540">
    <property type="entry name" value="PEROXYUREIDOACRYLATE/UREIDOACRYLATE AMIDOHYDROLASE-RELATED"/>
    <property type="match status" value="1"/>
</dbReference>
<dbReference type="InterPro" id="IPR036380">
    <property type="entry name" value="Isochorismatase-like_sf"/>
</dbReference>
<comment type="caution">
    <text evidence="4">The sequence shown here is derived from an EMBL/GenBank/DDBJ whole genome shotgun (WGS) entry which is preliminary data.</text>
</comment>
<comment type="similarity">
    <text evidence="1">Belongs to the isochorismatase family.</text>
</comment>
<evidence type="ECO:0000256" key="1">
    <source>
        <dbReference type="ARBA" id="ARBA00006336"/>
    </source>
</evidence>
<dbReference type="InterPro" id="IPR050272">
    <property type="entry name" value="Isochorismatase-like_hydrls"/>
</dbReference>
<keyword evidence="2" id="KW-0378">Hydrolase</keyword>
<evidence type="ECO:0000259" key="3">
    <source>
        <dbReference type="Pfam" id="PF00857"/>
    </source>
</evidence>
<dbReference type="AlphaFoldDB" id="A0AA38X248"/>
<evidence type="ECO:0000313" key="4">
    <source>
        <dbReference type="EMBL" id="KAJ9605431.1"/>
    </source>
</evidence>
<dbReference type="PANTHER" id="PTHR43540:SF1">
    <property type="entry name" value="ISOCHORISMATASE HYDROLASE"/>
    <property type="match status" value="1"/>
</dbReference>
<gene>
    <name evidence="4" type="ORF">H2200_010088</name>
</gene>
<keyword evidence="5" id="KW-1185">Reference proteome</keyword>
<reference evidence="4" key="1">
    <citation type="submission" date="2022-10" db="EMBL/GenBank/DDBJ databases">
        <title>Culturing micro-colonial fungi from biological soil crusts in the Mojave desert and describing Neophaeococcomyces mojavensis, and introducing the new genera and species Taxawa tesnikishii.</title>
        <authorList>
            <person name="Kurbessoian T."/>
            <person name="Stajich J.E."/>
        </authorList>
    </citation>
    <scope>NUCLEOTIDE SEQUENCE</scope>
    <source>
        <strain evidence="4">TK_41</strain>
    </source>
</reference>